<organism evidence="1 2">
    <name type="scientific">Perkinsus olseni</name>
    <name type="common">Perkinsus atlanticus</name>
    <dbReference type="NCBI Taxonomy" id="32597"/>
    <lineage>
        <taxon>Eukaryota</taxon>
        <taxon>Sar</taxon>
        <taxon>Alveolata</taxon>
        <taxon>Perkinsozoa</taxon>
        <taxon>Perkinsea</taxon>
        <taxon>Perkinsida</taxon>
        <taxon>Perkinsidae</taxon>
        <taxon>Perkinsus</taxon>
    </lineage>
</organism>
<comment type="caution">
    <text evidence="1">The sequence shown here is derived from an EMBL/GenBank/DDBJ whole genome shotgun (WGS) entry which is preliminary data.</text>
</comment>
<sequence>SAVMVLIPHGPSVVVVVVWMMMLTTRVDVVEGGRMKGRRLRSKPYDRPRSEWAEDALKLADLTAEFSNFGLLRLPQTGLGEVITELSDVHLEDTCSSTWKDDRTSGSVMTATLWARRGAPNEPYHLDCISFHQRLRDTTPLSNLIDPFKKLINTSAIPGFTDVQYMSKYYVNLKYFMPTQLEGDGLTCHQQLDRRIHEGLGGGLSATYGFDPTHSGGYLLAFNTAHEISSNAATQEYWSFDQDEVVRGVELEWFRDTGKYMIVSLTIISPYNMPIPEDYPIHYSNLESMNVDASASAATNESFSAYIAYSEAASALLEGDTPSFTLTPPLFEAALA</sequence>
<dbReference type="EMBL" id="JABANO010012263">
    <property type="protein sequence ID" value="KAF4742093.1"/>
    <property type="molecule type" value="Genomic_DNA"/>
</dbReference>
<accession>A0A7J6TAH4</accession>
<evidence type="ECO:0000313" key="1">
    <source>
        <dbReference type="EMBL" id="KAF4742093.1"/>
    </source>
</evidence>
<evidence type="ECO:0000313" key="2">
    <source>
        <dbReference type="Proteomes" id="UP000553632"/>
    </source>
</evidence>
<keyword evidence="2" id="KW-1185">Reference proteome</keyword>
<proteinExistence type="predicted"/>
<feature type="non-terminal residue" evidence="1">
    <location>
        <position position="1"/>
    </location>
</feature>
<reference evidence="1 2" key="1">
    <citation type="submission" date="2020-04" db="EMBL/GenBank/DDBJ databases">
        <title>Perkinsus olseni comparative genomics.</title>
        <authorList>
            <person name="Bogema D.R."/>
        </authorList>
    </citation>
    <scope>NUCLEOTIDE SEQUENCE [LARGE SCALE GENOMIC DNA]</scope>
    <source>
        <strain evidence="1 2">ATCC PRA-207</strain>
    </source>
</reference>
<name>A0A7J6TAH4_PEROL</name>
<dbReference type="Proteomes" id="UP000553632">
    <property type="component" value="Unassembled WGS sequence"/>
</dbReference>
<gene>
    <name evidence="1" type="ORF">FOZ63_006334</name>
</gene>
<dbReference type="AlphaFoldDB" id="A0A7J6TAH4"/>
<protein>
    <submittedName>
        <fullName evidence="1">Uncharacterized protein</fullName>
    </submittedName>
</protein>